<dbReference type="AlphaFoldDB" id="A0A9D3MWB3"/>
<evidence type="ECO:0000259" key="1">
    <source>
        <dbReference type="SMART" id="SM01034"/>
    </source>
</evidence>
<dbReference type="InterPro" id="IPR055308">
    <property type="entry name" value="TEX47-like"/>
</dbReference>
<dbReference type="PANTHER" id="PTHR34035:SF1">
    <property type="entry name" value="TESTIS-EXPRESSED PROTEIN 47"/>
    <property type="match status" value="1"/>
</dbReference>
<proteinExistence type="predicted"/>
<dbReference type="PANTHER" id="PTHR34035">
    <property type="entry name" value="TESTIS-EXPRESSED PROTEIN 47"/>
    <property type="match status" value="1"/>
</dbReference>
<gene>
    <name evidence="2" type="ORF">ANANG_G00034030</name>
</gene>
<reference evidence="2" key="1">
    <citation type="submission" date="2021-01" db="EMBL/GenBank/DDBJ databases">
        <title>A chromosome-scale assembly of European eel, Anguilla anguilla.</title>
        <authorList>
            <person name="Henkel C."/>
            <person name="Jong-Raadsen S.A."/>
            <person name="Dufour S."/>
            <person name="Weltzien F.-A."/>
            <person name="Palstra A.P."/>
            <person name="Pelster B."/>
            <person name="Spaink H.P."/>
            <person name="Van Den Thillart G.E."/>
            <person name="Jansen H."/>
            <person name="Zahm M."/>
            <person name="Klopp C."/>
            <person name="Cedric C."/>
            <person name="Louis A."/>
            <person name="Berthelot C."/>
            <person name="Parey E."/>
            <person name="Roest Crollius H."/>
            <person name="Montfort J."/>
            <person name="Robinson-Rechavi M."/>
            <person name="Bucao C."/>
            <person name="Bouchez O."/>
            <person name="Gislard M."/>
            <person name="Lluch J."/>
            <person name="Milhes M."/>
            <person name="Lampietro C."/>
            <person name="Lopez Roques C."/>
            <person name="Donnadieu C."/>
            <person name="Braasch I."/>
            <person name="Desvignes T."/>
            <person name="Postlethwait J."/>
            <person name="Bobe J."/>
            <person name="Guiguen Y."/>
            <person name="Dirks R."/>
        </authorList>
    </citation>
    <scope>NUCLEOTIDE SEQUENCE</scope>
    <source>
        <strain evidence="2">Tag_6206</strain>
        <tissue evidence="2">Liver</tissue>
    </source>
</reference>
<evidence type="ECO:0000313" key="3">
    <source>
        <dbReference type="Proteomes" id="UP001044222"/>
    </source>
</evidence>
<dbReference type="GO" id="GO:0009882">
    <property type="term" value="F:blue light photoreceptor activity"/>
    <property type="evidence" value="ECO:0007669"/>
    <property type="project" value="InterPro"/>
</dbReference>
<dbReference type="Proteomes" id="UP001044222">
    <property type="component" value="Unassembled WGS sequence"/>
</dbReference>
<keyword evidence="3" id="KW-1185">Reference proteome</keyword>
<accession>A0A9D3MWB3</accession>
<feature type="domain" description="BLUF" evidence="1">
    <location>
        <begin position="42"/>
        <end position="146"/>
    </location>
</feature>
<name>A0A9D3MWB3_ANGAN</name>
<dbReference type="Pfam" id="PF24787">
    <property type="entry name" value="TEX47"/>
    <property type="match status" value="1"/>
</dbReference>
<evidence type="ECO:0000313" key="2">
    <source>
        <dbReference type="EMBL" id="KAG5854108.1"/>
    </source>
</evidence>
<dbReference type="InterPro" id="IPR007024">
    <property type="entry name" value="BLUF_domain"/>
</dbReference>
<dbReference type="EMBL" id="JAFIRN010000002">
    <property type="protein sequence ID" value="KAG5854108.1"/>
    <property type="molecule type" value="Genomic_DNA"/>
</dbReference>
<organism evidence="2 3">
    <name type="scientific">Anguilla anguilla</name>
    <name type="common">European freshwater eel</name>
    <name type="synonym">Muraena anguilla</name>
    <dbReference type="NCBI Taxonomy" id="7936"/>
    <lineage>
        <taxon>Eukaryota</taxon>
        <taxon>Metazoa</taxon>
        <taxon>Chordata</taxon>
        <taxon>Craniata</taxon>
        <taxon>Vertebrata</taxon>
        <taxon>Euteleostomi</taxon>
        <taxon>Actinopterygii</taxon>
        <taxon>Neopterygii</taxon>
        <taxon>Teleostei</taxon>
        <taxon>Anguilliformes</taxon>
        <taxon>Anguillidae</taxon>
        <taxon>Anguilla</taxon>
    </lineage>
</organism>
<dbReference type="SMART" id="SM01034">
    <property type="entry name" value="BLUF"/>
    <property type="match status" value="1"/>
</dbReference>
<protein>
    <recommendedName>
        <fullName evidence="1">BLUF domain-containing protein</fullName>
    </recommendedName>
</protein>
<comment type="caution">
    <text evidence="2">The sequence shown here is derived from an EMBL/GenBank/DDBJ whole genome shotgun (WGS) entry which is preliminary data.</text>
</comment>
<sequence>MEQGGRDKKQKSSEEKARTNLFHRRLAQRMILSPEEEMKFLLHRLVVVGRISPELADKRDLGAHYEKLSQRLQLGYQADAFTGLLLLYPSHVVHVVESSSEVLVYVLRDLCDVQTRPHSGLILESRILVVSHDIQSRLFQDWSYKVLDLPATTLTDRRKQESIEKLVISTLKLILKLGSHLQKVSKGQTSSVSDESLLKQVPELIVPQDVLAQLIERKELLTPQQYLQTYHSPIHMPINSGTCRPTTHLSTCL</sequence>
<dbReference type="GO" id="GO:0071949">
    <property type="term" value="F:FAD binding"/>
    <property type="evidence" value="ECO:0007669"/>
    <property type="project" value="InterPro"/>
</dbReference>